<dbReference type="Gene3D" id="2.60.120.10">
    <property type="entry name" value="Jelly Rolls"/>
    <property type="match status" value="1"/>
</dbReference>
<reference evidence="2 3" key="1">
    <citation type="submission" date="2021-01" db="EMBL/GenBank/DDBJ databases">
        <title>Whole genome shotgun sequence of Catellatospora chokoriensis NBRC 107358.</title>
        <authorList>
            <person name="Komaki H."/>
            <person name="Tamura T."/>
        </authorList>
    </citation>
    <scope>NUCLEOTIDE SEQUENCE [LARGE SCALE GENOMIC DNA]</scope>
    <source>
        <strain evidence="2 3">NBRC 107358</strain>
    </source>
</reference>
<sequence length="158" mass="17100">MTYIADAGAVSAEYHPSAAAEQSVMGSGSTARFVAPGSVTQGRFGLYEWHMPAGAGGADAHFHRTFSESFYVMTGTVRLFDGARWVDAPAGDFLHVPEGGMHGFRNDSGAAASMLILFAPGITRETYFRELADIAATGRQLSEEEWTDLFARHDQYRA</sequence>
<dbReference type="InterPro" id="IPR013096">
    <property type="entry name" value="Cupin_2"/>
</dbReference>
<evidence type="ECO:0000313" key="3">
    <source>
        <dbReference type="Proteomes" id="UP000619293"/>
    </source>
</evidence>
<dbReference type="Proteomes" id="UP000619293">
    <property type="component" value="Unassembled WGS sequence"/>
</dbReference>
<dbReference type="PANTHER" id="PTHR36440">
    <property type="entry name" value="PUTATIVE (AFU_ORTHOLOGUE AFUA_8G07350)-RELATED"/>
    <property type="match status" value="1"/>
</dbReference>
<comment type="caution">
    <text evidence="2">The sequence shown here is derived from an EMBL/GenBank/DDBJ whole genome shotgun (WGS) entry which is preliminary data.</text>
</comment>
<dbReference type="Pfam" id="PF07883">
    <property type="entry name" value="Cupin_2"/>
    <property type="match status" value="1"/>
</dbReference>
<keyword evidence="3" id="KW-1185">Reference proteome</keyword>
<organism evidence="2 3">
    <name type="scientific">Catellatospora chokoriensis</name>
    <dbReference type="NCBI Taxonomy" id="310353"/>
    <lineage>
        <taxon>Bacteria</taxon>
        <taxon>Bacillati</taxon>
        <taxon>Actinomycetota</taxon>
        <taxon>Actinomycetes</taxon>
        <taxon>Micromonosporales</taxon>
        <taxon>Micromonosporaceae</taxon>
        <taxon>Catellatospora</taxon>
    </lineage>
</organism>
<gene>
    <name evidence="2" type="ORF">Cch02nite_42580</name>
</gene>
<feature type="domain" description="Cupin type-2" evidence="1">
    <location>
        <begin position="48"/>
        <end position="117"/>
    </location>
</feature>
<dbReference type="SUPFAM" id="SSF51182">
    <property type="entry name" value="RmlC-like cupins"/>
    <property type="match status" value="1"/>
</dbReference>
<dbReference type="AlphaFoldDB" id="A0A8J3K7C0"/>
<evidence type="ECO:0000259" key="1">
    <source>
        <dbReference type="Pfam" id="PF07883"/>
    </source>
</evidence>
<dbReference type="RefSeq" id="WP_191841560.1">
    <property type="nucleotide sequence ID" value="NZ_BAAALB010000012.1"/>
</dbReference>
<dbReference type="EMBL" id="BONG01000026">
    <property type="protein sequence ID" value="GIF90814.1"/>
    <property type="molecule type" value="Genomic_DNA"/>
</dbReference>
<dbReference type="PANTHER" id="PTHR36440:SF1">
    <property type="entry name" value="PUTATIVE (AFU_ORTHOLOGUE AFUA_8G07350)-RELATED"/>
    <property type="match status" value="1"/>
</dbReference>
<evidence type="ECO:0000313" key="2">
    <source>
        <dbReference type="EMBL" id="GIF90814.1"/>
    </source>
</evidence>
<dbReference type="InterPro" id="IPR011051">
    <property type="entry name" value="RmlC_Cupin_sf"/>
</dbReference>
<dbReference type="InterPro" id="IPR014710">
    <property type="entry name" value="RmlC-like_jellyroll"/>
</dbReference>
<accession>A0A8J3K7C0</accession>
<protein>
    <submittedName>
        <fullName evidence="2">Cupin</fullName>
    </submittedName>
</protein>
<proteinExistence type="predicted"/>
<name>A0A8J3K7C0_9ACTN</name>
<dbReference type="InterPro" id="IPR053146">
    <property type="entry name" value="QDO-like"/>
</dbReference>